<dbReference type="Proteomes" id="UP000765509">
    <property type="component" value="Unassembled WGS sequence"/>
</dbReference>
<evidence type="ECO:0000313" key="1">
    <source>
        <dbReference type="EMBL" id="MBW0481168.1"/>
    </source>
</evidence>
<keyword evidence="2" id="KW-1185">Reference proteome</keyword>
<proteinExistence type="predicted"/>
<protein>
    <submittedName>
        <fullName evidence="1">Uncharacterized protein</fullName>
    </submittedName>
</protein>
<gene>
    <name evidence="1" type="ORF">O181_020883</name>
</gene>
<comment type="caution">
    <text evidence="1">The sequence shown here is derived from an EMBL/GenBank/DDBJ whole genome shotgun (WGS) entry which is preliminary data.</text>
</comment>
<dbReference type="EMBL" id="AVOT02006274">
    <property type="protein sequence ID" value="MBW0481168.1"/>
    <property type="molecule type" value="Genomic_DNA"/>
</dbReference>
<organism evidence="1 2">
    <name type="scientific">Austropuccinia psidii MF-1</name>
    <dbReference type="NCBI Taxonomy" id="1389203"/>
    <lineage>
        <taxon>Eukaryota</taxon>
        <taxon>Fungi</taxon>
        <taxon>Dikarya</taxon>
        <taxon>Basidiomycota</taxon>
        <taxon>Pucciniomycotina</taxon>
        <taxon>Pucciniomycetes</taxon>
        <taxon>Pucciniales</taxon>
        <taxon>Sphaerophragmiaceae</taxon>
        <taxon>Austropuccinia</taxon>
    </lineage>
</organism>
<evidence type="ECO:0000313" key="2">
    <source>
        <dbReference type="Proteomes" id="UP000765509"/>
    </source>
</evidence>
<dbReference type="AlphaFoldDB" id="A0A9Q3CDT0"/>
<accession>A0A9Q3CDT0</accession>
<name>A0A9Q3CDT0_9BASI</name>
<sequence length="109" mass="13014">MTWYRNFIGEYEAIITYLKRYQYTQVDVNNNQEILTSLSTSLQKSIYKGIIEDKAMFQALDGGYIIPRLEILKSYIEQDWEDKVVIQKEELSKPKPQENKTRLEDEIRD</sequence>
<reference evidence="1" key="1">
    <citation type="submission" date="2021-03" db="EMBL/GenBank/DDBJ databases">
        <title>Draft genome sequence of rust myrtle Austropuccinia psidii MF-1, a brazilian biotype.</title>
        <authorList>
            <person name="Quecine M.C."/>
            <person name="Pachon D.M.R."/>
            <person name="Bonatelli M.L."/>
            <person name="Correr F.H."/>
            <person name="Franceschini L.M."/>
            <person name="Leite T.F."/>
            <person name="Margarido G.R.A."/>
            <person name="Almeida C.A."/>
            <person name="Ferrarezi J.A."/>
            <person name="Labate C.A."/>
        </authorList>
    </citation>
    <scope>NUCLEOTIDE SEQUENCE</scope>
    <source>
        <strain evidence="1">MF-1</strain>
    </source>
</reference>